<accession>A0A2J7RT50</accession>
<dbReference type="InterPro" id="IPR041426">
    <property type="entry name" value="Mos1_HTH"/>
</dbReference>
<gene>
    <name evidence="2" type="ORF">B7P43_G17046</name>
</gene>
<dbReference type="InParanoid" id="A0A2J7RT50"/>
<name>A0A2J7RT50_9NEOP</name>
<dbReference type="AlphaFoldDB" id="A0A2J7RT50"/>
<proteinExistence type="predicted"/>
<sequence>MATFSLQEQRVIIRFLYLRGATPIEIHRQLSDTCGDGVMNVKNVRSWVRQFKEGRTSCQNERHDWTFFSSTVTMDETWMPFFNPARCQPYATTAP</sequence>
<dbReference type="PANTHER" id="PTHR46060:SF1">
    <property type="entry name" value="MARINER MOS1 TRANSPOSASE-LIKE PROTEIN"/>
    <property type="match status" value="1"/>
</dbReference>
<dbReference type="PANTHER" id="PTHR46060">
    <property type="entry name" value="MARINER MOS1 TRANSPOSASE-LIKE PROTEIN"/>
    <property type="match status" value="1"/>
</dbReference>
<dbReference type="Pfam" id="PF17906">
    <property type="entry name" value="HTH_48"/>
    <property type="match status" value="1"/>
</dbReference>
<keyword evidence="3" id="KW-1185">Reference proteome</keyword>
<reference evidence="2 3" key="1">
    <citation type="submission" date="2017-12" db="EMBL/GenBank/DDBJ databases">
        <title>Hemimetabolous genomes reveal molecular basis of termite eusociality.</title>
        <authorList>
            <person name="Harrison M.C."/>
            <person name="Jongepier E."/>
            <person name="Robertson H.M."/>
            <person name="Arning N."/>
            <person name="Bitard-Feildel T."/>
            <person name="Chao H."/>
            <person name="Childers C.P."/>
            <person name="Dinh H."/>
            <person name="Doddapaneni H."/>
            <person name="Dugan S."/>
            <person name="Gowin J."/>
            <person name="Greiner C."/>
            <person name="Han Y."/>
            <person name="Hu H."/>
            <person name="Hughes D.S.T."/>
            <person name="Huylmans A.-K."/>
            <person name="Kemena C."/>
            <person name="Kremer L.P.M."/>
            <person name="Lee S.L."/>
            <person name="Lopez-Ezquerra A."/>
            <person name="Mallet L."/>
            <person name="Monroy-Kuhn J.M."/>
            <person name="Moser A."/>
            <person name="Murali S.C."/>
            <person name="Muzny D.M."/>
            <person name="Otani S."/>
            <person name="Piulachs M.-D."/>
            <person name="Poelchau M."/>
            <person name="Qu J."/>
            <person name="Schaub F."/>
            <person name="Wada-Katsumata A."/>
            <person name="Worley K.C."/>
            <person name="Xie Q."/>
            <person name="Ylla G."/>
            <person name="Poulsen M."/>
            <person name="Gibbs R.A."/>
            <person name="Schal C."/>
            <person name="Richards S."/>
            <person name="Belles X."/>
            <person name="Korb J."/>
            <person name="Bornberg-Bauer E."/>
        </authorList>
    </citation>
    <scope>NUCLEOTIDE SEQUENCE [LARGE SCALE GENOMIC DNA]</scope>
    <source>
        <tissue evidence="2">Whole body</tissue>
    </source>
</reference>
<organism evidence="2 3">
    <name type="scientific">Cryptotermes secundus</name>
    <dbReference type="NCBI Taxonomy" id="105785"/>
    <lineage>
        <taxon>Eukaryota</taxon>
        <taxon>Metazoa</taxon>
        <taxon>Ecdysozoa</taxon>
        <taxon>Arthropoda</taxon>
        <taxon>Hexapoda</taxon>
        <taxon>Insecta</taxon>
        <taxon>Pterygota</taxon>
        <taxon>Neoptera</taxon>
        <taxon>Polyneoptera</taxon>
        <taxon>Dictyoptera</taxon>
        <taxon>Blattodea</taxon>
        <taxon>Blattoidea</taxon>
        <taxon>Termitoidae</taxon>
        <taxon>Kalotermitidae</taxon>
        <taxon>Cryptotermitinae</taxon>
        <taxon>Cryptotermes</taxon>
    </lineage>
</organism>
<evidence type="ECO:0000313" key="2">
    <source>
        <dbReference type="EMBL" id="PNF44002.1"/>
    </source>
</evidence>
<comment type="caution">
    <text evidence="2">The sequence shown here is derived from an EMBL/GenBank/DDBJ whole genome shotgun (WGS) entry which is preliminary data.</text>
</comment>
<dbReference type="InterPro" id="IPR052709">
    <property type="entry name" value="Transposase-MT_Hybrid"/>
</dbReference>
<evidence type="ECO:0000313" key="3">
    <source>
        <dbReference type="Proteomes" id="UP000235965"/>
    </source>
</evidence>
<evidence type="ECO:0000259" key="1">
    <source>
        <dbReference type="Pfam" id="PF17906"/>
    </source>
</evidence>
<feature type="domain" description="Mos1 transposase HTH" evidence="1">
    <location>
        <begin position="10"/>
        <end position="54"/>
    </location>
</feature>
<dbReference type="EMBL" id="NEVH01000012">
    <property type="protein sequence ID" value="PNF44002.1"/>
    <property type="molecule type" value="Genomic_DNA"/>
</dbReference>
<dbReference type="Gene3D" id="1.10.10.1450">
    <property type="match status" value="1"/>
</dbReference>
<dbReference type="Proteomes" id="UP000235965">
    <property type="component" value="Unassembled WGS sequence"/>
</dbReference>
<protein>
    <recommendedName>
        <fullName evidence="1">Mos1 transposase HTH domain-containing protein</fullName>
    </recommendedName>
</protein>